<dbReference type="Proteomes" id="UP000182264">
    <property type="component" value="Chromosome"/>
</dbReference>
<name>A0A1L3GJR3_SYNAC</name>
<gene>
    <name evidence="2" type="ORF">A7E75_04730</name>
</gene>
<reference evidence="2 3" key="1">
    <citation type="journal article" date="2017" name="Genome Announc.">
        <title>Complete Genome Sequences of Two Acetylene-Fermenting Pelobacter acetylenicus Strains.</title>
        <authorList>
            <person name="Sutton J.M."/>
            <person name="Baesman S.M."/>
            <person name="Fierst J.L."/>
            <person name="Poret-Peterson A.T."/>
            <person name="Oremland R.S."/>
            <person name="Dunlap D.S."/>
            <person name="Akob D.M."/>
        </authorList>
    </citation>
    <scope>NUCLEOTIDE SEQUENCE [LARGE SCALE GENOMIC DNA]</scope>
    <source>
        <strain evidence="2 3">DSM 3247</strain>
    </source>
</reference>
<dbReference type="EMBL" id="CP015518">
    <property type="protein sequence ID" value="APG26183.1"/>
    <property type="molecule type" value="Genomic_DNA"/>
</dbReference>
<dbReference type="OrthoDB" id="5381599at2"/>
<protein>
    <submittedName>
        <fullName evidence="2">Uncharacterized protein</fullName>
    </submittedName>
</protein>
<organism evidence="2 3">
    <name type="scientific">Syntrophotalea acetylenica</name>
    <name type="common">Pelobacter acetylenicus</name>
    <dbReference type="NCBI Taxonomy" id="29542"/>
    <lineage>
        <taxon>Bacteria</taxon>
        <taxon>Pseudomonadati</taxon>
        <taxon>Thermodesulfobacteriota</taxon>
        <taxon>Desulfuromonadia</taxon>
        <taxon>Desulfuromonadales</taxon>
        <taxon>Syntrophotaleaceae</taxon>
        <taxon>Syntrophotalea</taxon>
    </lineage>
</organism>
<evidence type="ECO:0000256" key="1">
    <source>
        <dbReference type="SAM" id="MobiDB-lite"/>
    </source>
</evidence>
<evidence type="ECO:0000313" key="3">
    <source>
        <dbReference type="Proteomes" id="UP000182264"/>
    </source>
</evidence>
<evidence type="ECO:0000313" key="2">
    <source>
        <dbReference type="EMBL" id="APG26183.1"/>
    </source>
</evidence>
<accession>A0A1L3GJR3</accession>
<dbReference type="STRING" id="29542.A6070_13375"/>
<keyword evidence="3" id="KW-1185">Reference proteome</keyword>
<dbReference type="AlphaFoldDB" id="A0A1L3GJR3"/>
<proteinExistence type="predicted"/>
<feature type="region of interest" description="Disordered" evidence="1">
    <location>
        <begin position="105"/>
        <end position="125"/>
    </location>
</feature>
<sequence length="146" mass="15771">MVGGFNHNFRYKGRVFHVQTEDGGSRHPHIVTLLYEGGTILASSRTSYADLLGADDLRPLVEERMKCQHQDMLKRLRSGEFDARAGCTEGSVALSDALPRSCGGVSGVSIQDQPKEAATNPAASPGSLDELVFAYLAGNDPRYTKS</sequence>